<name>R0EYW2_9BRAS</name>
<keyword evidence="4" id="KW-0611">Plant defense</keyword>
<sequence>MTPSKSHFVALLLIIFLIVNVQSARIMDESSDCVFKGPCQKRSDCYERCGVKSRSLSVLCVPFGRQGLTCCCL</sequence>
<evidence type="ECO:0000256" key="1">
    <source>
        <dbReference type="ARBA" id="ARBA00006722"/>
    </source>
</evidence>
<dbReference type="InterPro" id="IPR010851">
    <property type="entry name" value="DEFL"/>
</dbReference>
<accession>R0EYW2</accession>
<dbReference type="KEGG" id="crb:17875271"/>
<evidence type="ECO:0000256" key="4">
    <source>
        <dbReference type="ARBA" id="ARBA00022821"/>
    </source>
</evidence>
<dbReference type="AlphaFoldDB" id="R0EYW2"/>
<evidence type="ECO:0008006" key="9">
    <source>
        <dbReference type="Google" id="ProtNLM"/>
    </source>
</evidence>
<dbReference type="Pfam" id="PF25052">
    <property type="entry name" value="AtDEF-like"/>
    <property type="match status" value="1"/>
</dbReference>
<evidence type="ECO:0000256" key="5">
    <source>
        <dbReference type="ARBA" id="ARBA00023157"/>
    </source>
</evidence>
<evidence type="ECO:0000313" key="8">
    <source>
        <dbReference type="Proteomes" id="UP000029121"/>
    </source>
</evidence>
<keyword evidence="3" id="KW-0295">Fungicide</keyword>
<comment type="similarity">
    <text evidence="1">Belongs to the DEFL family.</text>
</comment>
<dbReference type="GO" id="GO:0031640">
    <property type="term" value="P:killing of cells of another organism"/>
    <property type="evidence" value="ECO:0007669"/>
    <property type="project" value="UniProtKB-KW"/>
</dbReference>
<proteinExistence type="inferred from homology"/>
<dbReference type="EMBL" id="KB870812">
    <property type="protein sequence ID" value="EOA14462.1"/>
    <property type="molecule type" value="Genomic_DNA"/>
</dbReference>
<dbReference type="Proteomes" id="UP000029121">
    <property type="component" value="Unassembled WGS sequence"/>
</dbReference>
<evidence type="ECO:0000256" key="6">
    <source>
        <dbReference type="SAM" id="SignalP"/>
    </source>
</evidence>
<evidence type="ECO:0000313" key="7">
    <source>
        <dbReference type="EMBL" id="EOA14462.1"/>
    </source>
</evidence>
<dbReference type="STRING" id="81985.R0EYW2"/>
<keyword evidence="2" id="KW-0929">Antimicrobial</keyword>
<dbReference type="PANTHER" id="PTHR48224">
    <property type="entry name" value="DEFENSIN-LIKE PROTEIN 270-RELATED"/>
    <property type="match status" value="1"/>
</dbReference>
<protein>
    <recommendedName>
        <fullName evidence="9">Knottin scorpion toxin-like domain-containing protein</fullName>
    </recommendedName>
</protein>
<feature type="signal peptide" evidence="6">
    <location>
        <begin position="1"/>
        <end position="23"/>
    </location>
</feature>
<dbReference type="GO" id="GO:0050832">
    <property type="term" value="P:defense response to fungus"/>
    <property type="evidence" value="ECO:0007669"/>
    <property type="project" value="UniProtKB-KW"/>
</dbReference>
<keyword evidence="6" id="KW-0732">Signal</keyword>
<dbReference type="eggNOG" id="ENOG502SEVK">
    <property type="taxonomic scope" value="Eukaryota"/>
</dbReference>
<keyword evidence="8" id="KW-1185">Reference proteome</keyword>
<keyword evidence="5" id="KW-1015">Disulfide bond</keyword>
<organism evidence="7 8">
    <name type="scientific">Capsella rubella</name>
    <dbReference type="NCBI Taxonomy" id="81985"/>
    <lineage>
        <taxon>Eukaryota</taxon>
        <taxon>Viridiplantae</taxon>
        <taxon>Streptophyta</taxon>
        <taxon>Embryophyta</taxon>
        <taxon>Tracheophyta</taxon>
        <taxon>Spermatophyta</taxon>
        <taxon>Magnoliopsida</taxon>
        <taxon>eudicotyledons</taxon>
        <taxon>Gunneridae</taxon>
        <taxon>Pentapetalae</taxon>
        <taxon>rosids</taxon>
        <taxon>malvids</taxon>
        <taxon>Brassicales</taxon>
        <taxon>Brassicaceae</taxon>
        <taxon>Camelineae</taxon>
        <taxon>Capsella</taxon>
    </lineage>
</organism>
<evidence type="ECO:0000256" key="3">
    <source>
        <dbReference type="ARBA" id="ARBA00022577"/>
    </source>
</evidence>
<gene>
    <name evidence="7" type="ORF">CARUB_v10027671mg</name>
</gene>
<feature type="chain" id="PRO_5004340817" description="Knottin scorpion toxin-like domain-containing protein" evidence="6">
    <location>
        <begin position="24"/>
        <end position="73"/>
    </location>
</feature>
<evidence type="ECO:0000256" key="2">
    <source>
        <dbReference type="ARBA" id="ARBA00022529"/>
    </source>
</evidence>
<reference evidence="8" key="1">
    <citation type="journal article" date="2013" name="Nat. Genet.">
        <title>The Capsella rubella genome and the genomic consequences of rapid mating system evolution.</title>
        <authorList>
            <person name="Slotte T."/>
            <person name="Hazzouri K.M."/>
            <person name="Agren J.A."/>
            <person name="Koenig D."/>
            <person name="Maumus F."/>
            <person name="Guo Y.L."/>
            <person name="Steige K."/>
            <person name="Platts A.E."/>
            <person name="Escobar J.S."/>
            <person name="Newman L.K."/>
            <person name="Wang W."/>
            <person name="Mandakova T."/>
            <person name="Vello E."/>
            <person name="Smith L.M."/>
            <person name="Henz S.R."/>
            <person name="Steffen J."/>
            <person name="Takuno S."/>
            <person name="Brandvain Y."/>
            <person name="Coop G."/>
            <person name="Andolfatto P."/>
            <person name="Hu T.T."/>
            <person name="Blanchette M."/>
            <person name="Clark R.M."/>
            <person name="Quesneville H."/>
            <person name="Nordborg M."/>
            <person name="Gaut B.S."/>
            <person name="Lysak M.A."/>
            <person name="Jenkins J."/>
            <person name="Grimwood J."/>
            <person name="Chapman J."/>
            <person name="Prochnik S."/>
            <person name="Shu S."/>
            <person name="Rokhsar D."/>
            <person name="Schmutz J."/>
            <person name="Weigel D."/>
            <person name="Wright S.I."/>
        </authorList>
    </citation>
    <scope>NUCLEOTIDE SEQUENCE [LARGE SCALE GENOMIC DNA]</scope>
    <source>
        <strain evidence="8">cv. Monte Gargano</strain>
    </source>
</reference>
<dbReference type="OrthoDB" id="1077618at2759"/>
<dbReference type="PANTHER" id="PTHR48224:SF1">
    <property type="entry name" value="DEFENSIN-LIKE PROTEIN 270"/>
    <property type="match status" value="1"/>
</dbReference>